<comment type="caution">
    <text evidence="1">The sequence shown here is derived from an EMBL/GenBank/DDBJ whole genome shotgun (WGS) entry which is preliminary data.</text>
</comment>
<dbReference type="Proteomes" id="UP000177372">
    <property type="component" value="Unassembled WGS sequence"/>
</dbReference>
<evidence type="ECO:0008006" key="3">
    <source>
        <dbReference type="Google" id="ProtNLM"/>
    </source>
</evidence>
<dbReference type="PANTHER" id="PTHR43845">
    <property type="entry name" value="BLR5969 PROTEIN"/>
    <property type="match status" value="1"/>
</dbReference>
<reference evidence="1 2" key="1">
    <citation type="journal article" date="2016" name="Nat. Commun.">
        <title>Thousands of microbial genomes shed light on interconnected biogeochemical processes in an aquifer system.</title>
        <authorList>
            <person name="Anantharaman K."/>
            <person name="Brown C.T."/>
            <person name="Hug L.A."/>
            <person name="Sharon I."/>
            <person name="Castelle C.J."/>
            <person name="Probst A.J."/>
            <person name="Thomas B.C."/>
            <person name="Singh A."/>
            <person name="Wilkins M.J."/>
            <person name="Karaoz U."/>
            <person name="Brodie E.L."/>
            <person name="Williams K.H."/>
            <person name="Hubbard S.S."/>
            <person name="Banfield J.F."/>
        </authorList>
    </citation>
    <scope>NUCLEOTIDE SEQUENCE [LARGE SCALE GENOMIC DNA]</scope>
</reference>
<sequence length="425" mass="48042">MKSLETLGNLLEKCTDPQAPPIYRSLYRMRAGEPALRLHDWAQWLSLPLLTKDFLIETPLTKRLFTSGFETDHLRATSGTSGKPPLFCPRTYLRGMDYRALYHNFKNPILAYTVPAMPHWHEHFQQSLGHTPRVVVFDPKRAAASVKLARAAGVDSMSLFTFHIPIVGELMKKERIAERIKFIEICGEACSRSLFEYLRDVFPYAVILPFYGSSEVEDSPIGVPCRPITGEEPFAVYHAKESHYHELIDPESDKRIEPKAGAEGELVITAYPGEPSSFPLIRFCTGDTVRVIEENCPKHGGWSFTILGRTEMDFVKVQGGVLRADEIERVLRLFPTLVSDRFTLHCYERTTPQGPLLAPILHVEPRGTIDLSVLAREISRQLRIAPSFRYADGVALGRYAPLTCEILQSPEKGKNKRIVRHDSAI</sequence>
<protein>
    <recommendedName>
        <fullName evidence="3">AMP-dependent synthetase/ligase domain-containing protein</fullName>
    </recommendedName>
</protein>
<dbReference type="InterPro" id="IPR042099">
    <property type="entry name" value="ANL_N_sf"/>
</dbReference>
<gene>
    <name evidence="1" type="ORF">A3A39_02265</name>
</gene>
<dbReference type="PANTHER" id="PTHR43845:SF1">
    <property type="entry name" value="BLR5969 PROTEIN"/>
    <property type="match status" value="1"/>
</dbReference>
<dbReference type="Gene3D" id="3.40.50.12780">
    <property type="entry name" value="N-terminal domain of ligase-like"/>
    <property type="match status" value="1"/>
</dbReference>
<name>A0A1F6F1B3_9BACT</name>
<accession>A0A1F6F1B3</accession>
<evidence type="ECO:0000313" key="2">
    <source>
        <dbReference type="Proteomes" id="UP000177372"/>
    </source>
</evidence>
<evidence type="ECO:0000313" key="1">
    <source>
        <dbReference type="EMBL" id="OGG79628.1"/>
    </source>
</evidence>
<dbReference type="SUPFAM" id="SSF56801">
    <property type="entry name" value="Acetyl-CoA synthetase-like"/>
    <property type="match status" value="1"/>
</dbReference>
<dbReference type="EMBL" id="MFLZ01000022">
    <property type="protein sequence ID" value="OGG79628.1"/>
    <property type="molecule type" value="Genomic_DNA"/>
</dbReference>
<dbReference type="STRING" id="1798512.A3A39_02265"/>
<proteinExistence type="predicted"/>
<organism evidence="1 2">
    <name type="scientific">Candidatus Kaiserbacteria bacterium RIFCSPLOWO2_01_FULL_54_13</name>
    <dbReference type="NCBI Taxonomy" id="1798512"/>
    <lineage>
        <taxon>Bacteria</taxon>
        <taxon>Candidatus Kaiseribacteriota</taxon>
    </lineage>
</organism>
<dbReference type="AlphaFoldDB" id="A0A1F6F1B3"/>